<gene>
    <name evidence="2" type="ORF">A2822_02790</name>
</gene>
<evidence type="ECO:0000313" key="3">
    <source>
        <dbReference type="Proteomes" id="UP000178774"/>
    </source>
</evidence>
<dbReference type="EMBL" id="MHOP01000023">
    <property type="protein sequence ID" value="OGZ65414.1"/>
    <property type="molecule type" value="Genomic_DNA"/>
</dbReference>
<evidence type="ECO:0000313" key="2">
    <source>
        <dbReference type="EMBL" id="OGZ65414.1"/>
    </source>
</evidence>
<proteinExistence type="predicted"/>
<evidence type="ECO:0000259" key="1">
    <source>
        <dbReference type="Pfam" id="PF11645"/>
    </source>
</evidence>
<dbReference type="Pfam" id="PF11645">
    <property type="entry name" value="PDDEXK_5"/>
    <property type="match status" value="1"/>
</dbReference>
<feature type="domain" description="PD(D/E)XK endonuclease" evidence="1">
    <location>
        <begin position="25"/>
        <end position="138"/>
    </location>
</feature>
<dbReference type="Proteomes" id="UP000178774">
    <property type="component" value="Unassembled WGS sequence"/>
</dbReference>
<dbReference type="InterPro" id="IPR021671">
    <property type="entry name" value="PD(D/E)XK_Endonuc"/>
</dbReference>
<protein>
    <recommendedName>
        <fullName evidence="1">PD(D/E)XK endonuclease domain-containing protein</fullName>
    </recommendedName>
</protein>
<dbReference type="GO" id="GO:0003676">
    <property type="term" value="F:nucleic acid binding"/>
    <property type="evidence" value="ECO:0007669"/>
    <property type="project" value="InterPro"/>
</dbReference>
<comment type="caution">
    <text evidence="2">The sequence shown here is derived from an EMBL/GenBank/DDBJ whole genome shotgun (WGS) entry which is preliminary data.</text>
</comment>
<reference evidence="2 3" key="1">
    <citation type="journal article" date="2016" name="Nat. Commun.">
        <title>Thousands of microbial genomes shed light on interconnected biogeochemical processes in an aquifer system.</title>
        <authorList>
            <person name="Anantharaman K."/>
            <person name="Brown C.T."/>
            <person name="Hug L.A."/>
            <person name="Sharon I."/>
            <person name="Castelle C.J."/>
            <person name="Probst A.J."/>
            <person name="Thomas B.C."/>
            <person name="Singh A."/>
            <person name="Wilkins M.J."/>
            <person name="Karaoz U."/>
            <person name="Brodie E.L."/>
            <person name="Williams K.H."/>
            <person name="Hubbard S.S."/>
            <person name="Banfield J.F."/>
        </authorList>
    </citation>
    <scope>NUCLEOTIDE SEQUENCE [LARGE SCALE GENOMIC DNA]</scope>
</reference>
<dbReference type="InterPro" id="IPR011856">
    <property type="entry name" value="tRNA_endonuc-like_dom_sf"/>
</dbReference>
<name>A0A1G2HS90_9BACT</name>
<organism evidence="2 3">
    <name type="scientific">Candidatus Staskawiczbacteria bacterium RIFCSPHIGHO2_01_FULL_41_41</name>
    <dbReference type="NCBI Taxonomy" id="1802203"/>
    <lineage>
        <taxon>Bacteria</taxon>
        <taxon>Candidatus Staskawicziibacteriota</taxon>
    </lineage>
</organism>
<accession>A0A1G2HS90</accession>
<sequence length="155" mass="16747">MPQQGNEWSKNLTNIDKGIFRTINGNSDEMIGVGRCIKAGFPCSRVDVTNGRYDAIIDVGNSRLLRIQIKGTSGGSVGLTGGGRSGQQINRAVAQRTYKYSTKDCDIILVVDGRSGECYIIPIGDTAEMGKSVSLKKIARYKENWAILKTMAGVA</sequence>
<dbReference type="AlphaFoldDB" id="A0A1G2HS90"/>
<dbReference type="Gene3D" id="3.40.1350.10">
    <property type="match status" value="1"/>
</dbReference>